<comment type="similarity">
    <text evidence="2">Belongs to the class-II aminoacyl-tRNA synthetase family.</text>
</comment>
<protein>
    <recommendedName>
        <fullName evidence="3">phenylalanine--tRNA ligase</fullName>
        <ecNumber evidence="3">6.1.1.20</ecNumber>
    </recommendedName>
    <alternativeName>
        <fullName evidence="11">Phenylalanyl-tRNA synthetase</fullName>
    </alternativeName>
</protein>
<evidence type="ECO:0000256" key="2">
    <source>
        <dbReference type="ARBA" id="ARBA00008226"/>
    </source>
</evidence>
<evidence type="ECO:0000256" key="11">
    <source>
        <dbReference type="ARBA" id="ARBA00031194"/>
    </source>
</evidence>
<keyword evidence="8" id="KW-0809">Transit peptide</keyword>
<evidence type="ECO:0000313" key="15">
    <source>
        <dbReference type="Proteomes" id="UP000694416"/>
    </source>
</evidence>
<evidence type="ECO:0000313" key="14">
    <source>
        <dbReference type="Ensembl" id="ENSPTEP00000010603.1"/>
    </source>
</evidence>
<evidence type="ECO:0000256" key="3">
    <source>
        <dbReference type="ARBA" id="ARBA00012814"/>
    </source>
</evidence>
<sequence>QPNKFNVEQDLKIKLEQLIKFIFKSRHIEIKWEHNTSFPFTEPSYELYIRKPDKTGGAVASVKSGGKSVNTEVIAININYEGWAFGIGLERIAMLLYNIPDIRLFWSQDERFINQFKENEIIEFSLFSNYPAVVKDISFYLNDKFNETTFFQICRDIAYENIELVKKIDHYYNKKTKQTSVCYRIIYRSHSQNLTHEFVNEIQNSIIQMLLRF</sequence>
<dbReference type="InterPro" id="IPR005121">
    <property type="entry name" value="Fdx_antiC-bd"/>
</dbReference>
<evidence type="ECO:0000256" key="4">
    <source>
        <dbReference type="ARBA" id="ARBA00022598"/>
    </source>
</evidence>
<dbReference type="InterPro" id="IPR036690">
    <property type="entry name" value="Fdx_antiC-bd_sf"/>
</dbReference>
<evidence type="ECO:0000256" key="8">
    <source>
        <dbReference type="ARBA" id="ARBA00022946"/>
    </source>
</evidence>
<dbReference type="Gene3D" id="3.30.930.10">
    <property type="entry name" value="Bira Bifunctional Protein, Domain 2"/>
    <property type="match status" value="1"/>
</dbReference>
<evidence type="ECO:0000256" key="1">
    <source>
        <dbReference type="ARBA" id="ARBA00004305"/>
    </source>
</evidence>
<dbReference type="GO" id="GO:0006432">
    <property type="term" value="P:phenylalanyl-tRNA aminoacylation"/>
    <property type="evidence" value="ECO:0007669"/>
    <property type="project" value="TreeGrafter"/>
</dbReference>
<evidence type="ECO:0000256" key="12">
    <source>
        <dbReference type="ARBA" id="ARBA00049255"/>
    </source>
</evidence>
<feature type="domain" description="FDX-ACB" evidence="13">
    <location>
        <begin position="128"/>
        <end position="213"/>
    </location>
</feature>
<reference evidence="14" key="1">
    <citation type="submission" date="2025-08" db="UniProtKB">
        <authorList>
            <consortium name="Ensembl"/>
        </authorList>
    </citation>
    <scope>IDENTIFICATION</scope>
</reference>
<keyword evidence="9" id="KW-0496">Mitochondrion</keyword>
<evidence type="ECO:0000256" key="10">
    <source>
        <dbReference type="ARBA" id="ARBA00023146"/>
    </source>
</evidence>
<evidence type="ECO:0000256" key="6">
    <source>
        <dbReference type="ARBA" id="ARBA00022840"/>
    </source>
</evidence>
<dbReference type="InterPro" id="IPR002319">
    <property type="entry name" value="Phenylalanyl-tRNA_Synthase"/>
</dbReference>
<dbReference type="GO" id="GO:0005524">
    <property type="term" value="F:ATP binding"/>
    <property type="evidence" value="ECO:0007669"/>
    <property type="project" value="UniProtKB-KW"/>
</dbReference>
<accession>A0A8C9GU26</accession>
<dbReference type="PROSITE" id="PS51447">
    <property type="entry name" value="FDX_ACB"/>
    <property type="match status" value="1"/>
</dbReference>
<dbReference type="Ensembl" id="ENSPTET00000016067.1">
    <property type="protein sequence ID" value="ENSPTEP00000010603.1"/>
    <property type="gene ID" value="ENSPTEG00000012016.1"/>
</dbReference>
<comment type="catalytic activity">
    <reaction evidence="12">
        <text>tRNA(Phe) + L-phenylalanine + ATP = L-phenylalanyl-tRNA(Phe) + AMP + diphosphate + H(+)</text>
        <dbReference type="Rhea" id="RHEA:19413"/>
        <dbReference type="Rhea" id="RHEA-COMP:9668"/>
        <dbReference type="Rhea" id="RHEA-COMP:9699"/>
        <dbReference type="ChEBI" id="CHEBI:15378"/>
        <dbReference type="ChEBI" id="CHEBI:30616"/>
        <dbReference type="ChEBI" id="CHEBI:33019"/>
        <dbReference type="ChEBI" id="CHEBI:58095"/>
        <dbReference type="ChEBI" id="CHEBI:78442"/>
        <dbReference type="ChEBI" id="CHEBI:78531"/>
        <dbReference type="ChEBI" id="CHEBI:456215"/>
        <dbReference type="EC" id="6.1.1.20"/>
    </reaction>
</comment>
<dbReference type="GO" id="GO:0000049">
    <property type="term" value="F:tRNA binding"/>
    <property type="evidence" value="ECO:0007669"/>
    <property type="project" value="InterPro"/>
</dbReference>
<keyword evidence="6" id="KW-0067">ATP-binding</keyword>
<dbReference type="GO" id="GO:0005759">
    <property type="term" value="C:mitochondrial matrix"/>
    <property type="evidence" value="ECO:0007669"/>
    <property type="project" value="UniProtKB-SubCell"/>
</dbReference>
<comment type="subcellular location">
    <subcellularLocation>
        <location evidence="1">Mitochondrion matrix</location>
    </subcellularLocation>
</comment>
<keyword evidence="7" id="KW-0648">Protein biosynthesis</keyword>
<evidence type="ECO:0000259" key="13">
    <source>
        <dbReference type="PROSITE" id="PS51447"/>
    </source>
</evidence>
<dbReference type="Gene3D" id="3.30.70.380">
    <property type="entry name" value="Ferrodoxin-fold anticodon-binding domain"/>
    <property type="match status" value="1"/>
</dbReference>
<dbReference type="SMART" id="SM00896">
    <property type="entry name" value="FDX-ACB"/>
    <property type="match status" value="1"/>
</dbReference>
<dbReference type="SUPFAM" id="SSF54991">
    <property type="entry name" value="Anticodon-binding domain of PheRS"/>
    <property type="match status" value="1"/>
</dbReference>
<dbReference type="AlphaFoldDB" id="A0A8C9GU26"/>
<evidence type="ECO:0000256" key="5">
    <source>
        <dbReference type="ARBA" id="ARBA00022741"/>
    </source>
</evidence>
<dbReference type="Pfam" id="PF03147">
    <property type="entry name" value="FDX-ACB"/>
    <property type="match status" value="1"/>
</dbReference>
<keyword evidence="10" id="KW-0030">Aminoacyl-tRNA synthetase</keyword>
<dbReference type="Proteomes" id="UP000694416">
    <property type="component" value="Unplaced"/>
</dbReference>
<name>A0A8C9GU26_9PRIM</name>
<dbReference type="FunFam" id="3.30.70.380:FF:000002">
    <property type="entry name" value="phenylalanine--tRNA ligase, mitochondrial"/>
    <property type="match status" value="1"/>
</dbReference>
<reference evidence="14" key="2">
    <citation type="submission" date="2025-09" db="UniProtKB">
        <authorList>
            <consortium name="Ensembl"/>
        </authorList>
    </citation>
    <scope>IDENTIFICATION</scope>
</reference>
<keyword evidence="5" id="KW-0547">Nucleotide-binding</keyword>
<keyword evidence="15" id="KW-1185">Reference proteome</keyword>
<evidence type="ECO:0000256" key="9">
    <source>
        <dbReference type="ARBA" id="ARBA00023128"/>
    </source>
</evidence>
<dbReference type="SUPFAM" id="SSF55681">
    <property type="entry name" value="Class II aaRS and biotin synthetases"/>
    <property type="match status" value="1"/>
</dbReference>
<dbReference type="Pfam" id="PF01409">
    <property type="entry name" value="tRNA-synt_2d"/>
    <property type="match status" value="1"/>
</dbReference>
<evidence type="ECO:0000256" key="7">
    <source>
        <dbReference type="ARBA" id="ARBA00022917"/>
    </source>
</evidence>
<dbReference type="PANTHER" id="PTHR11538">
    <property type="entry name" value="PHENYLALANYL-TRNA SYNTHETASE"/>
    <property type="match status" value="1"/>
</dbReference>
<keyword evidence="4" id="KW-0436">Ligase</keyword>
<dbReference type="InterPro" id="IPR045864">
    <property type="entry name" value="aa-tRNA-synth_II/BPL/LPL"/>
</dbReference>
<dbReference type="PANTHER" id="PTHR11538:SF41">
    <property type="entry name" value="PHENYLALANINE--TRNA LIGASE, MITOCHONDRIAL"/>
    <property type="match status" value="1"/>
</dbReference>
<dbReference type="GO" id="GO:0004826">
    <property type="term" value="F:phenylalanine-tRNA ligase activity"/>
    <property type="evidence" value="ECO:0007669"/>
    <property type="project" value="UniProtKB-EC"/>
</dbReference>
<dbReference type="EC" id="6.1.1.20" evidence="3"/>
<proteinExistence type="inferred from homology"/>
<organism evidence="14 15">
    <name type="scientific">Piliocolobus tephrosceles</name>
    <name type="common">Ugandan red Colobus</name>
    <dbReference type="NCBI Taxonomy" id="591936"/>
    <lineage>
        <taxon>Eukaryota</taxon>
        <taxon>Metazoa</taxon>
        <taxon>Chordata</taxon>
        <taxon>Craniata</taxon>
        <taxon>Vertebrata</taxon>
        <taxon>Euteleostomi</taxon>
        <taxon>Mammalia</taxon>
        <taxon>Eutheria</taxon>
        <taxon>Euarchontoglires</taxon>
        <taxon>Primates</taxon>
        <taxon>Haplorrhini</taxon>
        <taxon>Catarrhini</taxon>
        <taxon>Cercopithecidae</taxon>
        <taxon>Colobinae</taxon>
        <taxon>Piliocolobus</taxon>
    </lineage>
</organism>